<protein>
    <submittedName>
        <fullName evidence="2">G8337 protein</fullName>
    </submittedName>
</protein>
<evidence type="ECO:0000313" key="2">
    <source>
        <dbReference type="EMBL" id="CAL5225507.1"/>
    </source>
</evidence>
<dbReference type="Proteomes" id="UP001497392">
    <property type="component" value="Unassembled WGS sequence"/>
</dbReference>
<organism evidence="2 3">
    <name type="scientific">Coccomyxa viridis</name>
    <dbReference type="NCBI Taxonomy" id="1274662"/>
    <lineage>
        <taxon>Eukaryota</taxon>
        <taxon>Viridiplantae</taxon>
        <taxon>Chlorophyta</taxon>
        <taxon>core chlorophytes</taxon>
        <taxon>Trebouxiophyceae</taxon>
        <taxon>Trebouxiophyceae incertae sedis</taxon>
        <taxon>Coccomyxaceae</taxon>
        <taxon>Coccomyxa</taxon>
    </lineage>
</organism>
<feature type="region of interest" description="Disordered" evidence="1">
    <location>
        <begin position="186"/>
        <end position="222"/>
    </location>
</feature>
<sequence length="488" mass="52926">MLASLQGLQDQLRGGGTSFFNADAAGRFQQVQQALTIPLSSRVSDRSIALFAEQDSLFGGAQVQEPGPDLIGILVGNGGFATAVHARQLHTAAAIAVHLLKAHFEAYQVMHKPEMPTTTRDSTGSQSRKDFRVGDRVVVASTGKRSAQDLTGVDGDIVALEGNGWVVVRTTDGSETLRVQQRYLEKRSKDQGEDDPLEAEGARPDLVGEGSDVHEEANVPEEEYCVAPPPPCLPNIATSVAQQKGYLGQVRDQLTHLEDNVPWNAVKSAWRNRRPSWRRQLKAADSIAEVAARMEEFRQHLANDGPALVMGQGVAQWEQSLRACQEARGSTELLRALCTDLQNSVRLWLDLRLAQSPVSPTVLSHAIRAVQALQEGYQLGQGEGQQVPLSAIVNHSSEGLQTVKNFLDSGKTRLSSPCTVKRPRLQLEPGTADLPPKGLVISAAPMLRSPFYSIIGDFGKESDFDSGAETDWEIGSQVTEIGESDTEQ</sequence>
<reference evidence="2 3" key="1">
    <citation type="submission" date="2024-06" db="EMBL/GenBank/DDBJ databases">
        <authorList>
            <person name="Kraege A."/>
            <person name="Thomma B."/>
        </authorList>
    </citation>
    <scope>NUCLEOTIDE SEQUENCE [LARGE SCALE GENOMIC DNA]</scope>
</reference>
<proteinExistence type="predicted"/>
<feature type="region of interest" description="Disordered" evidence="1">
    <location>
        <begin position="465"/>
        <end position="488"/>
    </location>
</feature>
<accession>A0ABP1G6K5</accession>
<dbReference type="EMBL" id="CAXHTA020000012">
    <property type="protein sequence ID" value="CAL5225507.1"/>
    <property type="molecule type" value="Genomic_DNA"/>
</dbReference>
<name>A0ABP1G6K5_9CHLO</name>
<gene>
    <name evidence="2" type="primary">g8337</name>
    <name evidence="2" type="ORF">VP750_LOCUS7166</name>
</gene>
<comment type="caution">
    <text evidence="2">The sequence shown here is derived from an EMBL/GenBank/DDBJ whole genome shotgun (WGS) entry which is preliminary data.</text>
</comment>
<evidence type="ECO:0000313" key="3">
    <source>
        <dbReference type="Proteomes" id="UP001497392"/>
    </source>
</evidence>
<keyword evidence="3" id="KW-1185">Reference proteome</keyword>
<evidence type="ECO:0000256" key="1">
    <source>
        <dbReference type="SAM" id="MobiDB-lite"/>
    </source>
</evidence>